<evidence type="ECO:0000256" key="4">
    <source>
        <dbReference type="ARBA" id="ARBA00013280"/>
    </source>
</evidence>
<dbReference type="InterPro" id="IPR000318">
    <property type="entry name" value="Nase_comp1_CS"/>
</dbReference>
<dbReference type="SUPFAM" id="SSF53807">
    <property type="entry name" value="Helical backbone' metal receptor"/>
    <property type="match status" value="1"/>
</dbReference>
<dbReference type="PROSITE" id="PS00090">
    <property type="entry name" value="NITROGENASE_1_2"/>
    <property type="match status" value="1"/>
</dbReference>
<evidence type="ECO:0000313" key="9">
    <source>
        <dbReference type="Proteomes" id="UP000192906"/>
    </source>
</evidence>
<organism evidence="8 9">
    <name type="scientific">Desulfovibrio gilichinskyi</name>
    <dbReference type="NCBI Taxonomy" id="1519643"/>
    <lineage>
        <taxon>Bacteria</taxon>
        <taxon>Pseudomonadati</taxon>
        <taxon>Thermodesulfobacteriota</taxon>
        <taxon>Desulfovibrionia</taxon>
        <taxon>Desulfovibrionales</taxon>
        <taxon>Desulfovibrionaceae</taxon>
        <taxon>Desulfovibrio</taxon>
    </lineage>
</organism>
<dbReference type="UniPathway" id="UPA00782"/>
<dbReference type="EMBL" id="FWZU01000001">
    <property type="protein sequence ID" value="SME97320.1"/>
    <property type="molecule type" value="Genomic_DNA"/>
</dbReference>
<dbReference type="InterPro" id="IPR000510">
    <property type="entry name" value="Nase/OxRdtase_comp1"/>
</dbReference>
<evidence type="ECO:0000256" key="1">
    <source>
        <dbReference type="ARBA" id="ARBA00003171"/>
    </source>
</evidence>
<dbReference type="OrthoDB" id="9762718at2"/>
<dbReference type="Proteomes" id="UP000192906">
    <property type="component" value="Unassembled WGS sequence"/>
</dbReference>
<dbReference type="PANTHER" id="PTHR42956">
    <property type="entry name" value="NITROGENASE IRON-MOLYBDENUM COFACTOR BIOSYNTHESIS PROTEIN NIFE"/>
    <property type="match status" value="1"/>
</dbReference>
<evidence type="ECO:0000256" key="3">
    <source>
        <dbReference type="ARBA" id="ARBA00011002"/>
    </source>
</evidence>
<dbReference type="InterPro" id="IPR005973">
    <property type="entry name" value="NifE"/>
</dbReference>
<dbReference type="STRING" id="1519643.SAMN06295933_0947"/>
<dbReference type="Pfam" id="PF00148">
    <property type="entry name" value="Oxidored_nitro"/>
    <property type="match status" value="1"/>
</dbReference>
<protein>
    <recommendedName>
        <fullName evidence="4">Nitrogenase iron-molybdenum cofactor biosynthesis protein NifE</fullName>
    </recommendedName>
</protein>
<dbReference type="AlphaFoldDB" id="A0A1X7CIK3"/>
<keyword evidence="5 6" id="KW-0535">Nitrogen fixation</keyword>
<evidence type="ECO:0000256" key="2">
    <source>
        <dbReference type="ARBA" id="ARBA00005155"/>
    </source>
</evidence>
<dbReference type="NCBIfam" id="TIGR01283">
    <property type="entry name" value="nifE"/>
    <property type="match status" value="1"/>
</dbReference>
<comment type="function">
    <text evidence="1">This protein may play a role in the biosynthesis of the prosthetic group of nitrogenase (FeMo cofactor).</text>
</comment>
<dbReference type="Gene3D" id="3.40.50.12380">
    <property type="entry name" value="Nitrogenase MoFe cofactor biosynthesis protein NifE, C-terminal"/>
    <property type="match status" value="1"/>
</dbReference>
<feature type="domain" description="Nitrogenase/oxidoreductase component 1" evidence="7">
    <location>
        <begin position="39"/>
        <end position="436"/>
    </location>
</feature>
<comment type="similarity">
    <text evidence="3 6">Belongs to the NifD/NifK/NifE/NifN family.</text>
</comment>
<sequence>MTSAILEERKDQIHRTGQGDIDIACNRESLAGAVSQRACVFCGSRVVLYPIADALHLVHGPIGCAVYTWDIRGSLSSGPELHRMSFSTDLQEVDVIFGGEKKLEAALDELIDRHSPKAAFVYSTCIVGIIGDDLEAVCRKMTEKKGIPVLPVMSEGFKGSKREGYLAACKAMFKLVGTEDVSDISPVSVNILGDFNLAGEIWIVREYFRRMGVEVVANITGDGRVKDVGRSHGAALNLVQCSGATLDLAKMIKEKYGKPFIRVSYLGIEDMAESLYQVADFFKDIDPNIVQRTQDLVKDELSKLMPEIARYRKDLEGKKVAMYVGGSFKAFSLLKAFRHLGMKVVMVGSQTGTKEDYEELAQIADPGTILVDDANPLELSAFIKEKDVDVFVGGVKERPIAFKMGVGFCDHNHERKEALEGFEGMLNFAREIHSSVMSPVWSFVPRRSNRRSKIVKEAGNE</sequence>
<dbReference type="PANTHER" id="PTHR42956:SF1">
    <property type="entry name" value="NITROGENASE IRON-MOLYBDENUM COFACTOR BIOSYNTHESIS PROTEIN NIFE"/>
    <property type="match status" value="1"/>
</dbReference>
<dbReference type="GO" id="GO:0065003">
    <property type="term" value="P:protein-containing complex assembly"/>
    <property type="evidence" value="ECO:0007669"/>
    <property type="project" value="InterPro"/>
</dbReference>
<evidence type="ECO:0000256" key="6">
    <source>
        <dbReference type="RuleBase" id="RU004021"/>
    </source>
</evidence>
<evidence type="ECO:0000313" key="8">
    <source>
        <dbReference type="EMBL" id="SME97320.1"/>
    </source>
</evidence>
<keyword evidence="9" id="KW-1185">Reference proteome</keyword>
<accession>A0A1X7CIK3</accession>
<evidence type="ECO:0000259" key="7">
    <source>
        <dbReference type="Pfam" id="PF00148"/>
    </source>
</evidence>
<gene>
    <name evidence="8" type="ORF">SAMN06295933_0947</name>
</gene>
<reference evidence="9" key="1">
    <citation type="submission" date="2017-04" db="EMBL/GenBank/DDBJ databases">
        <authorList>
            <person name="Varghese N."/>
            <person name="Submissions S."/>
        </authorList>
    </citation>
    <scope>NUCLEOTIDE SEQUENCE [LARGE SCALE GENOMIC DNA]</scope>
    <source>
        <strain evidence="9">K3S</strain>
    </source>
</reference>
<dbReference type="RefSeq" id="WP_085099013.1">
    <property type="nucleotide sequence ID" value="NZ_FWZU01000001.1"/>
</dbReference>
<dbReference type="GO" id="GO:0016163">
    <property type="term" value="F:nitrogenase activity"/>
    <property type="evidence" value="ECO:0007669"/>
    <property type="project" value="InterPro"/>
</dbReference>
<name>A0A1X7CIK3_9BACT</name>
<dbReference type="InterPro" id="IPR049939">
    <property type="entry name" value="NifE-like"/>
</dbReference>
<proteinExistence type="inferred from homology"/>
<dbReference type="PROSITE" id="PS00699">
    <property type="entry name" value="NITROGENASE_1_1"/>
    <property type="match status" value="1"/>
</dbReference>
<evidence type="ECO:0000256" key="5">
    <source>
        <dbReference type="ARBA" id="ARBA00023231"/>
    </source>
</evidence>
<dbReference type="Gene3D" id="3.40.50.1980">
    <property type="entry name" value="Nitrogenase molybdenum iron protein domain"/>
    <property type="match status" value="1"/>
</dbReference>
<comment type="pathway">
    <text evidence="2">Cofactor biosynthesis; Fe-Mo cofactor biosynthesis.</text>
</comment>